<evidence type="ECO:0000256" key="1">
    <source>
        <dbReference type="ARBA" id="ARBA00003976"/>
    </source>
</evidence>
<keyword evidence="5" id="KW-0862">Zinc</keyword>
<dbReference type="InterPro" id="IPR013083">
    <property type="entry name" value="Znf_RING/FYVE/PHD"/>
</dbReference>
<gene>
    <name evidence="8" type="ORF">M569_14422</name>
</gene>
<evidence type="ECO:0000259" key="7">
    <source>
        <dbReference type="PROSITE" id="PS50089"/>
    </source>
</evidence>
<evidence type="ECO:0000256" key="3">
    <source>
        <dbReference type="ARBA" id="ARBA00022723"/>
    </source>
</evidence>
<evidence type="ECO:0000313" key="9">
    <source>
        <dbReference type="Proteomes" id="UP000015453"/>
    </source>
</evidence>
<accession>S8C7Q3</accession>
<evidence type="ECO:0000256" key="4">
    <source>
        <dbReference type="ARBA" id="ARBA00022771"/>
    </source>
</evidence>
<sequence length="207" mass="22718">FKVYVKGVAGNDSGGVGIAVYDRNDKLFYKSSKGFSGRDFLANHPWIEFKAMMEGLEIASMLDLSASTFITTSPLVYQYIHGGAPQLTADIAALSVHINASLRKLSHVTVSLVADNAIKYATELARKASAGGSKKAIKTVNCSICLENTYLDQIFQIEACRHRYCFTCMSKHAQMKLLQGILPKCPYVNCKSELSLDGCKNFLTPEM</sequence>
<dbReference type="SUPFAM" id="SSF57850">
    <property type="entry name" value="RING/U-box"/>
    <property type="match status" value="1"/>
</dbReference>
<dbReference type="InterPro" id="IPR031127">
    <property type="entry name" value="E3_UB_ligase_RBR"/>
</dbReference>
<protein>
    <recommendedName>
        <fullName evidence="7">RING-type domain-containing protein</fullName>
    </recommendedName>
</protein>
<reference evidence="8 9" key="1">
    <citation type="journal article" date="2013" name="BMC Genomics">
        <title>The miniature genome of a carnivorous plant Genlisea aurea contains a low number of genes and short non-coding sequences.</title>
        <authorList>
            <person name="Leushkin E.V."/>
            <person name="Sutormin R.A."/>
            <person name="Nabieva E.R."/>
            <person name="Penin A.A."/>
            <person name="Kondrashov A.S."/>
            <person name="Logacheva M.D."/>
        </authorList>
    </citation>
    <scope>NUCLEOTIDE SEQUENCE [LARGE SCALE GENOMIC DNA]</scope>
</reference>
<dbReference type="InterPro" id="IPR018957">
    <property type="entry name" value="Znf_C3HC4_RING-type"/>
</dbReference>
<evidence type="ECO:0000256" key="5">
    <source>
        <dbReference type="ARBA" id="ARBA00022833"/>
    </source>
</evidence>
<comment type="similarity">
    <text evidence="2">Belongs to the RBR family. Ariadne subfamily.</text>
</comment>
<dbReference type="InterPro" id="IPR002156">
    <property type="entry name" value="RNaseH_domain"/>
</dbReference>
<feature type="domain" description="RING-type" evidence="7">
    <location>
        <begin position="142"/>
        <end position="189"/>
    </location>
</feature>
<keyword evidence="3" id="KW-0479">Metal-binding</keyword>
<dbReference type="GO" id="GO:0004842">
    <property type="term" value="F:ubiquitin-protein transferase activity"/>
    <property type="evidence" value="ECO:0007669"/>
    <property type="project" value="InterPro"/>
</dbReference>
<comment type="caution">
    <text evidence="8">The sequence shown here is derived from an EMBL/GenBank/DDBJ whole genome shotgun (WGS) entry which is preliminary data.</text>
</comment>
<dbReference type="AlphaFoldDB" id="S8C7Q3"/>
<dbReference type="GO" id="GO:0008270">
    <property type="term" value="F:zinc ion binding"/>
    <property type="evidence" value="ECO:0007669"/>
    <property type="project" value="UniProtKB-KW"/>
</dbReference>
<dbReference type="EMBL" id="AUSU01007615">
    <property type="protein sequence ID" value="EPS60381.1"/>
    <property type="molecule type" value="Genomic_DNA"/>
</dbReference>
<feature type="non-terminal residue" evidence="8">
    <location>
        <position position="207"/>
    </location>
</feature>
<dbReference type="Proteomes" id="UP000015453">
    <property type="component" value="Unassembled WGS sequence"/>
</dbReference>
<dbReference type="SMART" id="SM00184">
    <property type="entry name" value="RING"/>
    <property type="match status" value="1"/>
</dbReference>
<feature type="non-terminal residue" evidence="8">
    <location>
        <position position="1"/>
    </location>
</feature>
<dbReference type="GO" id="GO:0016567">
    <property type="term" value="P:protein ubiquitination"/>
    <property type="evidence" value="ECO:0007669"/>
    <property type="project" value="InterPro"/>
</dbReference>
<evidence type="ECO:0000256" key="6">
    <source>
        <dbReference type="PROSITE-ProRule" id="PRU00175"/>
    </source>
</evidence>
<dbReference type="InterPro" id="IPR001841">
    <property type="entry name" value="Znf_RING"/>
</dbReference>
<keyword evidence="4 6" id="KW-0863">Zinc-finger</keyword>
<dbReference type="GO" id="GO:0003676">
    <property type="term" value="F:nucleic acid binding"/>
    <property type="evidence" value="ECO:0007669"/>
    <property type="project" value="InterPro"/>
</dbReference>
<dbReference type="PANTHER" id="PTHR11685">
    <property type="entry name" value="RBR FAMILY RING FINGER AND IBR DOMAIN-CONTAINING"/>
    <property type="match status" value="1"/>
</dbReference>
<dbReference type="InterPro" id="IPR017907">
    <property type="entry name" value="Znf_RING_CS"/>
</dbReference>
<dbReference type="OrthoDB" id="9977870at2759"/>
<dbReference type="Gene3D" id="3.30.420.10">
    <property type="entry name" value="Ribonuclease H-like superfamily/Ribonuclease H"/>
    <property type="match status" value="1"/>
</dbReference>
<dbReference type="Gene3D" id="3.30.40.10">
    <property type="entry name" value="Zinc/RING finger domain, C3HC4 (zinc finger)"/>
    <property type="match status" value="1"/>
</dbReference>
<dbReference type="InterPro" id="IPR036397">
    <property type="entry name" value="RNaseH_sf"/>
</dbReference>
<dbReference type="PROSITE" id="PS50089">
    <property type="entry name" value="ZF_RING_2"/>
    <property type="match status" value="1"/>
</dbReference>
<dbReference type="PROSITE" id="PS00518">
    <property type="entry name" value="ZF_RING_1"/>
    <property type="match status" value="1"/>
</dbReference>
<proteinExistence type="inferred from homology"/>
<dbReference type="Pfam" id="PF13456">
    <property type="entry name" value="RVT_3"/>
    <property type="match status" value="1"/>
</dbReference>
<keyword evidence="9" id="KW-1185">Reference proteome</keyword>
<name>S8C7Q3_9LAMI</name>
<comment type="function">
    <text evidence="1">Might act as an E3 ubiquitin-protein ligase, or as part of E3 complex, which accepts ubiquitin from specific E2 ubiquitin-conjugating enzymes and then transfers it to substrates.</text>
</comment>
<organism evidence="8 9">
    <name type="scientific">Genlisea aurea</name>
    <dbReference type="NCBI Taxonomy" id="192259"/>
    <lineage>
        <taxon>Eukaryota</taxon>
        <taxon>Viridiplantae</taxon>
        <taxon>Streptophyta</taxon>
        <taxon>Embryophyta</taxon>
        <taxon>Tracheophyta</taxon>
        <taxon>Spermatophyta</taxon>
        <taxon>Magnoliopsida</taxon>
        <taxon>eudicotyledons</taxon>
        <taxon>Gunneridae</taxon>
        <taxon>Pentapetalae</taxon>
        <taxon>asterids</taxon>
        <taxon>lamiids</taxon>
        <taxon>Lamiales</taxon>
        <taxon>Lentibulariaceae</taxon>
        <taxon>Genlisea</taxon>
    </lineage>
</organism>
<evidence type="ECO:0000256" key="2">
    <source>
        <dbReference type="ARBA" id="ARBA00005884"/>
    </source>
</evidence>
<dbReference type="Pfam" id="PF00097">
    <property type="entry name" value="zf-C3HC4"/>
    <property type="match status" value="1"/>
</dbReference>
<evidence type="ECO:0000313" key="8">
    <source>
        <dbReference type="EMBL" id="EPS60381.1"/>
    </source>
</evidence>
<dbReference type="GO" id="GO:0004523">
    <property type="term" value="F:RNA-DNA hybrid ribonuclease activity"/>
    <property type="evidence" value="ECO:0007669"/>
    <property type="project" value="InterPro"/>
</dbReference>